<proteinExistence type="predicted"/>
<dbReference type="EMBL" id="JALNTZ010000003">
    <property type="protein sequence ID" value="KAJ3659774.1"/>
    <property type="molecule type" value="Genomic_DNA"/>
</dbReference>
<feature type="transmembrane region" description="Helical" evidence="1">
    <location>
        <begin position="48"/>
        <end position="65"/>
    </location>
</feature>
<organism evidence="2 3">
    <name type="scientific">Zophobas morio</name>
    <dbReference type="NCBI Taxonomy" id="2755281"/>
    <lineage>
        <taxon>Eukaryota</taxon>
        <taxon>Metazoa</taxon>
        <taxon>Ecdysozoa</taxon>
        <taxon>Arthropoda</taxon>
        <taxon>Hexapoda</taxon>
        <taxon>Insecta</taxon>
        <taxon>Pterygota</taxon>
        <taxon>Neoptera</taxon>
        <taxon>Endopterygota</taxon>
        <taxon>Coleoptera</taxon>
        <taxon>Polyphaga</taxon>
        <taxon>Cucujiformia</taxon>
        <taxon>Tenebrionidae</taxon>
        <taxon>Zophobas</taxon>
    </lineage>
</organism>
<keyword evidence="3" id="KW-1185">Reference proteome</keyword>
<keyword evidence="1" id="KW-0812">Transmembrane</keyword>
<keyword evidence="1" id="KW-1133">Transmembrane helix</keyword>
<gene>
    <name evidence="2" type="ORF">Zmor_011447</name>
</gene>
<sequence length="107" mass="12329">MTWFKSSEKRVTNELVSPRYLELFCKIPRYLDKCIVTLMEHNKLKMKFATLLVFVVVLTTAYGWYMRPNLVSGNGDHTEVYKSLAEFFSKLSSDATQVAAISDPGRR</sequence>
<evidence type="ECO:0000313" key="3">
    <source>
        <dbReference type="Proteomes" id="UP001168821"/>
    </source>
</evidence>
<name>A0AA38IV56_9CUCU</name>
<keyword evidence="1" id="KW-0472">Membrane</keyword>
<evidence type="ECO:0000256" key="1">
    <source>
        <dbReference type="SAM" id="Phobius"/>
    </source>
</evidence>
<dbReference type="Proteomes" id="UP001168821">
    <property type="component" value="Unassembled WGS sequence"/>
</dbReference>
<comment type="caution">
    <text evidence="2">The sequence shown here is derived from an EMBL/GenBank/DDBJ whole genome shotgun (WGS) entry which is preliminary data.</text>
</comment>
<protein>
    <submittedName>
        <fullName evidence="2">Uncharacterized protein</fullName>
    </submittedName>
</protein>
<accession>A0AA38IV56</accession>
<reference evidence="2" key="1">
    <citation type="journal article" date="2023" name="G3 (Bethesda)">
        <title>Whole genome assemblies of Zophobas morio and Tenebrio molitor.</title>
        <authorList>
            <person name="Kaur S."/>
            <person name="Stinson S.A."/>
            <person name="diCenzo G.C."/>
        </authorList>
    </citation>
    <scope>NUCLEOTIDE SEQUENCE</scope>
    <source>
        <strain evidence="2">QUZm001</strain>
    </source>
</reference>
<dbReference type="AlphaFoldDB" id="A0AA38IV56"/>
<evidence type="ECO:0000313" key="2">
    <source>
        <dbReference type="EMBL" id="KAJ3659774.1"/>
    </source>
</evidence>